<dbReference type="RefSeq" id="WP_106210145.1">
    <property type="nucleotide sequence ID" value="NZ_PVTL01000002.1"/>
</dbReference>
<feature type="transmembrane region" description="Helical" evidence="1">
    <location>
        <begin position="21"/>
        <end position="38"/>
    </location>
</feature>
<dbReference type="AlphaFoldDB" id="A0A2T0VGP8"/>
<dbReference type="GO" id="GO:0016020">
    <property type="term" value="C:membrane"/>
    <property type="evidence" value="ECO:0007669"/>
    <property type="project" value="UniProtKB-SubCell"/>
</dbReference>
<gene>
    <name evidence="2" type="ORF">B0I08_10256</name>
</gene>
<evidence type="ECO:0000313" key="2">
    <source>
        <dbReference type="EMBL" id="PRY69384.1"/>
    </source>
</evidence>
<keyword evidence="1" id="KW-0812">Transmembrane</keyword>
<dbReference type="OrthoDB" id="9788974at2"/>
<evidence type="ECO:0000313" key="3">
    <source>
        <dbReference type="Proteomes" id="UP000237983"/>
    </source>
</evidence>
<name>A0A2T0VGP8_9MICO</name>
<feature type="transmembrane region" description="Helical" evidence="1">
    <location>
        <begin position="122"/>
        <end position="141"/>
    </location>
</feature>
<proteinExistence type="predicted"/>
<dbReference type="PANTHER" id="PTHR36974">
    <property type="entry name" value="MEMBRANE PROTEIN-RELATED"/>
    <property type="match status" value="1"/>
</dbReference>
<protein>
    <submittedName>
        <fullName evidence="2">Putative membrane protein</fullName>
    </submittedName>
</protein>
<dbReference type="PANTHER" id="PTHR36974:SF1">
    <property type="entry name" value="DOXX FAMILY MEMBRANE PROTEIN"/>
    <property type="match status" value="1"/>
</dbReference>
<organism evidence="2 3">
    <name type="scientific">Glaciihabitans tibetensis</name>
    <dbReference type="NCBI Taxonomy" id="1266600"/>
    <lineage>
        <taxon>Bacteria</taxon>
        <taxon>Bacillati</taxon>
        <taxon>Actinomycetota</taxon>
        <taxon>Actinomycetes</taxon>
        <taxon>Micrococcales</taxon>
        <taxon>Microbacteriaceae</taxon>
        <taxon>Glaciihabitans</taxon>
    </lineage>
</organism>
<keyword evidence="1" id="KW-0472">Membrane</keyword>
<comment type="caution">
    <text evidence="2">The sequence shown here is derived from an EMBL/GenBank/DDBJ whole genome shotgun (WGS) entry which is preliminary data.</text>
</comment>
<keyword evidence="1" id="KW-1133">Transmembrane helix</keyword>
<feature type="transmembrane region" description="Helical" evidence="1">
    <location>
        <begin position="58"/>
        <end position="76"/>
    </location>
</feature>
<sequence length="148" mass="16097">MKQNRIVAQKAPTSIPRTIGRIGLGAALMFAGVSHLSFNREAFQAQVPEWLPLDKDFVVLASGVVEIGLGLALVAAPKHRVTVGWVVAAFFVAIFPGNISQLATRTNSFGLDTDAARGFRLLFQPLLVIWALWSTGAWRAWRAGRASR</sequence>
<accession>A0A2T0VGP8</accession>
<feature type="transmembrane region" description="Helical" evidence="1">
    <location>
        <begin position="83"/>
        <end position="102"/>
    </location>
</feature>
<evidence type="ECO:0000256" key="1">
    <source>
        <dbReference type="SAM" id="Phobius"/>
    </source>
</evidence>
<dbReference type="Proteomes" id="UP000237983">
    <property type="component" value="Unassembled WGS sequence"/>
</dbReference>
<keyword evidence="3" id="KW-1185">Reference proteome</keyword>
<reference evidence="2 3" key="1">
    <citation type="submission" date="2018-03" db="EMBL/GenBank/DDBJ databases">
        <title>Genomic Encyclopedia of Type Strains, Phase III (KMG-III): the genomes of soil and plant-associated and newly described type strains.</title>
        <authorList>
            <person name="Whitman W."/>
        </authorList>
    </citation>
    <scope>NUCLEOTIDE SEQUENCE [LARGE SCALE GENOMIC DNA]</scope>
    <source>
        <strain evidence="2 3">CGMCC 1.12484</strain>
    </source>
</reference>
<dbReference type="EMBL" id="PVTL01000002">
    <property type="protein sequence ID" value="PRY69384.1"/>
    <property type="molecule type" value="Genomic_DNA"/>
</dbReference>